<name>A0A0N4V581_ENTVE</name>
<dbReference type="PANTHER" id="PTHR10146">
    <property type="entry name" value="PROLINE SYNTHETASE CO-TRANSCRIBED BACTERIAL HOMOLOG PROTEIN"/>
    <property type="match status" value="1"/>
</dbReference>
<dbReference type="HAMAP" id="MF_02087">
    <property type="entry name" value="PLP_homeostasis"/>
    <property type="match status" value="1"/>
</dbReference>
<dbReference type="PIRSF" id="PIRSF004848">
    <property type="entry name" value="YBL036c_PLPDEIII"/>
    <property type="match status" value="1"/>
</dbReference>
<dbReference type="FunFam" id="3.20.20.10:FF:000018">
    <property type="entry name" value="Pyridoxal phosphate homeostasis protein"/>
    <property type="match status" value="1"/>
</dbReference>
<reference evidence="8" key="1">
    <citation type="submission" date="2017-02" db="UniProtKB">
        <authorList>
            <consortium name="WormBaseParasite"/>
        </authorList>
    </citation>
    <scope>IDENTIFICATION</scope>
</reference>
<dbReference type="InterPro" id="IPR001608">
    <property type="entry name" value="Ala_racemase_N"/>
</dbReference>
<dbReference type="STRING" id="51028.A0A0N4V581"/>
<evidence type="ECO:0000256" key="2">
    <source>
        <dbReference type="HAMAP-Rule" id="MF_03225"/>
    </source>
</evidence>
<sequence>MAHEIPTAEECTTVASNLEAIMERIRRATDEAEKGPYFRDRRPELVAVSKTKHPLLVEVCYKAGQRVFGENYIQELEEKSSALANSCAEIQWHYIGQIQSNKIKKFSQIKNLSCVETLAKEAHALALNKEIEKAGRKLKVMVQVNTSNEEQKGGLSSSKALELAHLITESCHALEFRGFMTIGSFEVSIGEGLNEEFEKLFSVHHNIKESTLDLSMGMSHDFETAIKQGSTSVRVGSLIFGARNYGGI</sequence>
<keyword evidence="1 2" id="KW-0663">Pyridoxal phosphate</keyword>
<protein>
    <recommendedName>
        <fullName evidence="2">Pyridoxal phosphate homeostasis protein</fullName>
        <shortName evidence="2">PLP homeostasis protein</shortName>
    </recommendedName>
</protein>
<dbReference type="Proteomes" id="UP000274131">
    <property type="component" value="Unassembled WGS sequence"/>
</dbReference>
<dbReference type="WBParaSite" id="EVEC_0000536601-mRNA-1">
    <property type="protein sequence ID" value="EVEC_0000536601-mRNA-1"/>
    <property type="gene ID" value="EVEC_0000536601"/>
</dbReference>
<dbReference type="Pfam" id="PF01168">
    <property type="entry name" value="Ala_racemase_N"/>
    <property type="match status" value="1"/>
</dbReference>
<reference evidence="6 7" key="2">
    <citation type="submission" date="2018-10" db="EMBL/GenBank/DDBJ databases">
        <authorList>
            <consortium name="Pathogen Informatics"/>
        </authorList>
    </citation>
    <scope>NUCLEOTIDE SEQUENCE [LARGE SCALE GENOMIC DNA]</scope>
</reference>
<dbReference type="NCBIfam" id="TIGR00044">
    <property type="entry name" value="YggS family pyridoxal phosphate-dependent enzyme"/>
    <property type="match status" value="1"/>
</dbReference>
<feature type="domain" description="Alanine racemase N-terminal" evidence="5">
    <location>
        <begin position="18"/>
        <end position="243"/>
    </location>
</feature>
<dbReference type="Gene3D" id="3.20.20.10">
    <property type="entry name" value="Alanine racemase"/>
    <property type="match status" value="1"/>
</dbReference>
<comment type="function">
    <text evidence="2">Pyridoxal 5'-phosphate (PLP)-binding protein, which may be involved in intracellular homeostatic regulation of pyridoxal 5'-phosphate (PLP), the active form of vitamin B6.</text>
</comment>
<dbReference type="EMBL" id="UXUI01008022">
    <property type="protein sequence ID" value="VDD90246.1"/>
    <property type="molecule type" value="Genomic_DNA"/>
</dbReference>
<dbReference type="InterPro" id="IPR029066">
    <property type="entry name" value="PLP-binding_barrel"/>
</dbReference>
<dbReference type="PANTHER" id="PTHR10146:SF14">
    <property type="entry name" value="PYRIDOXAL PHOSPHATE HOMEOSTASIS PROTEIN"/>
    <property type="match status" value="1"/>
</dbReference>
<evidence type="ECO:0000313" key="8">
    <source>
        <dbReference type="WBParaSite" id="EVEC_0000536601-mRNA-1"/>
    </source>
</evidence>
<keyword evidence="7" id="KW-1185">Reference proteome</keyword>
<evidence type="ECO:0000259" key="5">
    <source>
        <dbReference type="Pfam" id="PF01168"/>
    </source>
</evidence>
<organism evidence="8">
    <name type="scientific">Enterobius vermicularis</name>
    <name type="common">Human pinworm</name>
    <dbReference type="NCBI Taxonomy" id="51028"/>
    <lineage>
        <taxon>Eukaryota</taxon>
        <taxon>Metazoa</taxon>
        <taxon>Ecdysozoa</taxon>
        <taxon>Nematoda</taxon>
        <taxon>Chromadorea</taxon>
        <taxon>Rhabditida</taxon>
        <taxon>Spirurina</taxon>
        <taxon>Oxyuridomorpha</taxon>
        <taxon>Oxyuroidea</taxon>
        <taxon>Oxyuridae</taxon>
        <taxon>Enterobius</taxon>
    </lineage>
</organism>
<evidence type="ECO:0000256" key="3">
    <source>
        <dbReference type="PIRSR" id="PIRSR004848-1"/>
    </source>
</evidence>
<gene>
    <name evidence="6" type="ORF">EVEC_LOCUS4997</name>
</gene>
<comment type="similarity">
    <text evidence="2 4">Belongs to the pyridoxal phosphate-binding protein YggS/PROSC family.</text>
</comment>
<dbReference type="SUPFAM" id="SSF51419">
    <property type="entry name" value="PLP-binding barrel"/>
    <property type="match status" value="1"/>
</dbReference>
<evidence type="ECO:0000313" key="6">
    <source>
        <dbReference type="EMBL" id="VDD90246.1"/>
    </source>
</evidence>
<dbReference type="InterPro" id="IPR011078">
    <property type="entry name" value="PyrdxlP_homeostasis"/>
</dbReference>
<comment type="cofactor">
    <cofactor evidence="3">
        <name>pyridoxal 5'-phosphate</name>
        <dbReference type="ChEBI" id="CHEBI:597326"/>
    </cofactor>
</comment>
<evidence type="ECO:0000313" key="7">
    <source>
        <dbReference type="Proteomes" id="UP000274131"/>
    </source>
</evidence>
<proteinExistence type="inferred from homology"/>
<dbReference type="OrthoDB" id="10264196at2759"/>
<evidence type="ECO:0000256" key="4">
    <source>
        <dbReference type="RuleBase" id="RU004514"/>
    </source>
</evidence>
<evidence type="ECO:0000256" key="1">
    <source>
        <dbReference type="ARBA" id="ARBA00022898"/>
    </source>
</evidence>
<feature type="modified residue" description="N6-(pyridoxal phosphate)lysine" evidence="2 3">
    <location>
        <position position="50"/>
    </location>
</feature>
<accession>A0A0N4V581</accession>
<dbReference type="AlphaFoldDB" id="A0A0N4V581"/>
<dbReference type="GO" id="GO:0030170">
    <property type="term" value="F:pyridoxal phosphate binding"/>
    <property type="evidence" value="ECO:0007669"/>
    <property type="project" value="UniProtKB-UniRule"/>
</dbReference>